<dbReference type="SMART" id="SM00612">
    <property type="entry name" value="Kelch"/>
    <property type="match status" value="5"/>
</dbReference>
<dbReference type="AlphaFoldDB" id="A0A8J2WUU0"/>
<dbReference type="InterPro" id="IPR015915">
    <property type="entry name" value="Kelch-typ_b-propeller"/>
</dbReference>
<dbReference type="EMBL" id="CAKKNE010000002">
    <property type="protein sequence ID" value="CAH0369187.1"/>
    <property type="molecule type" value="Genomic_DNA"/>
</dbReference>
<dbReference type="Pfam" id="PF00646">
    <property type="entry name" value="F-box"/>
    <property type="match status" value="1"/>
</dbReference>
<evidence type="ECO:0000259" key="4">
    <source>
        <dbReference type="Pfam" id="PF00646"/>
    </source>
</evidence>
<sequence>MAARARDECTVNDEDACATIRLRLVGVTRSEVQVACAPRCVEVRVGGAKPRVFVIDLPGDVADNPVCAFRDGDDSAIALRITVAKVQSGSWTESIRVRRRRVRESPAARAGEVSEPAPRRPVEDASPSDAELIRRLVDLLSGPVPPPPPRRTGLLGRLRSAVRRVVDAACSVFARFGRAWTRIGWRPAAAAPRTRAISRPPALLLALPEDLLVVALARCPLRDHAALARTCHDFRRIVVAPTFARTRRRLGVAEVVVAISGGRDRPLRWSRTSADTSAGALYYTNGSRRALADLPARRYGAIAGFIGAELVVVGGFLEDNRSTNSCVSRNLRLDAPTTEWRRFPATASPRGNCAGGVVHAPGPRLVVAGGVGQAKQLRQGSLTAPHNVVEAFDPATRRWSRRTPMPVPVCAAASAADGHRLFVVGGQMEERFTACGILQIYDARADTWSLGAPLPVPTWGASATVINGRLVVAGGWLADGARTQASRLCWIYNPSVDAWSQMPPLSDPAAMYTPLPTAIAPDTPYNRLVRAELDRAAADVAANEPRPAPAPGLFHVTTLPWLLDEGGRHPERIFEKSDFRLAAAAAVSEL</sequence>
<keyword evidence="1" id="KW-0880">Kelch repeat</keyword>
<dbReference type="Gene3D" id="2.120.10.80">
    <property type="entry name" value="Kelch-type beta propeller"/>
    <property type="match status" value="1"/>
</dbReference>
<dbReference type="SUPFAM" id="SSF117281">
    <property type="entry name" value="Kelch motif"/>
    <property type="match status" value="1"/>
</dbReference>
<keyword evidence="2" id="KW-0677">Repeat</keyword>
<name>A0A8J2WUU0_9STRA</name>
<dbReference type="OrthoDB" id="45365at2759"/>
<keyword evidence="6" id="KW-1185">Reference proteome</keyword>
<dbReference type="InterPro" id="IPR036047">
    <property type="entry name" value="F-box-like_dom_sf"/>
</dbReference>
<dbReference type="InterPro" id="IPR006652">
    <property type="entry name" value="Kelch_1"/>
</dbReference>
<feature type="domain" description="F-box" evidence="4">
    <location>
        <begin position="204"/>
        <end position="239"/>
    </location>
</feature>
<proteinExistence type="predicted"/>
<dbReference type="PANTHER" id="PTHR46344:SF27">
    <property type="entry name" value="KELCH REPEAT SUPERFAMILY PROTEIN"/>
    <property type="match status" value="1"/>
</dbReference>
<evidence type="ECO:0000313" key="6">
    <source>
        <dbReference type="Proteomes" id="UP000789595"/>
    </source>
</evidence>
<dbReference type="Pfam" id="PF01344">
    <property type="entry name" value="Kelch_1"/>
    <property type="match status" value="1"/>
</dbReference>
<dbReference type="Proteomes" id="UP000789595">
    <property type="component" value="Unassembled WGS sequence"/>
</dbReference>
<evidence type="ECO:0000256" key="1">
    <source>
        <dbReference type="ARBA" id="ARBA00022441"/>
    </source>
</evidence>
<comment type="caution">
    <text evidence="5">The sequence shown here is derived from an EMBL/GenBank/DDBJ whole genome shotgun (WGS) entry which is preliminary data.</text>
</comment>
<accession>A0A8J2WUU0</accession>
<evidence type="ECO:0000256" key="2">
    <source>
        <dbReference type="ARBA" id="ARBA00022737"/>
    </source>
</evidence>
<evidence type="ECO:0000256" key="3">
    <source>
        <dbReference type="SAM" id="MobiDB-lite"/>
    </source>
</evidence>
<protein>
    <recommendedName>
        <fullName evidence="4">F-box domain-containing protein</fullName>
    </recommendedName>
</protein>
<reference evidence="5" key="1">
    <citation type="submission" date="2021-11" db="EMBL/GenBank/DDBJ databases">
        <authorList>
            <consortium name="Genoscope - CEA"/>
            <person name="William W."/>
        </authorList>
    </citation>
    <scope>NUCLEOTIDE SEQUENCE</scope>
</reference>
<organism evidence="5 6">
    <name type="scientific">Pelagomonas calceolata</name>
    <dbReference type="NCBI Taxonomy" id="35677"/>
    <lineage>
        <taxon>Eukaryota</taxon>
        <taxon>Sar</taxon>
        <taxon>Stramenopiles</taxon>
        <taxon>Ochrophyta</taxon>
        <taxon>Pelagophyceae</taxon>
        <taxon>Pelagomonadales</taxon>
        <taxon>Pelagomonadaceae</taxon>
        <taxon>Pelagomonas</taxon>
    </lineage>
</organism>
<evidence type="ECO:0000313" key="5">
    <source>
        <dbReference type="EMBL" id="CAH0369187.1"/>
    </source>
</evidence>
<dbReference type="SUPFAM" id="SSF81383">
    <property type="entry name" value="F-box domain"/>
    <property type="match status" value="1"/>
</dbReference>
<dbReference type="InterPro" id="IPR001810">
    <property type="entry name" value="F-box_dom"/>
</dbReference>
<dbReference type="PANTHER" id="PTHR46344">
    <property type="entry name" value="OS02G0202900 PROTEIN"/>
    <property type="match status" value="1"/>
</dbReference>
<feature type="region of interest" description="Disordered" evidence="3">
    <location>
        <begin position="105"/>
        <end position="127"/>
    </location>
</feature>
<gene>
    <name evidence="5" type="ORF">PECAL_2P22990</name>
</gene>